<sequence length="873" mass="94353">MILAPLGSGGMGVVHMAFDPELDRKVAIKFLRPELGDISAEAEGRLLREARAMARLTHPNVATVYDVGAAFGRIFVAMELFDGGTLAHWIREQPRATREILEHFEKAGAGLRAAHEKGLVHRDFKPDNVLLGRDGRVCVTDFGLVHARVFDGELEHDGRAHDPVVTENGVRFGTPAYMSPEQHRGMPTDARSDQFSFCVALYEALYGERPFRGSTPRELLAAIEAGPTALPAKARDGRNLSAKVRDSLRRGLSANREDRHPHMAELLQSLAPASSRTRKMTAFALFAAAASTVFAFARMTSTPARAPACSGMEAALANVWDPSVKERVRASFEATKKSYAGAAFQQLDRELDAYARDWIASRTDTCRATRIRGDQPDSVHALRTLCLDRRLGELRALTEVLATANARVVEQASSAAGHLVPIATCNDTVLLASSSKAPPDPASRAAIASLEAKLDVVKAFGDAGRYRDALERVRPLAEEAKAVGFRPLTARIALRRGVLELAVTDLAHAQASLLDALWHAEASGAEETTLEAWSVLGRAYVLEGKIEPAYGALAREEAALERVGHPIQFHDGWVEAKAMVALLAGKASESVSLWREHLAALEKRLGPNDPELTLSLGQLGHALVYVGGFDESAAVLERSVAILTRALGPEHPRTAAAMQRLGETYDALGRLEEAETLLRGSLALQEKAFGPEHTVIVFSLLHLGSVVDQRGRTDEGFALVRRGLAIEEKTFGPKHLAVAFSRMALAELALRHGLFAEARTVMTPALAIWEASIGPDHFETVDAMVLLARAELALGDKAAAPRLQKAIAYYDAHPAPAVKSAEARFAFAHLPGLTPLEARSWATRARDGFSAAGPGARARKEAVEAFLSKMRTP</sequence>
<proteinExistence type="predicted"/>
<evidence type="ECO:0000259" key="7">
    <source>
        <dbReference type="PROSITE" id="PS50011"/>
    </source>
</evidence>
<dbReference type="InterPro" id="IPR011990">
    <property type="entry name" value="TPR-like_helical_dom_sf"/>
</dbReference>
<organism evidence="8 9">
    <name type="scientific">Pendulispora albinea</name>
    <dbReference type="NCBI Taxonomy" id="2741071"/>
    <lineage>
        <taxon>Bacteria</taxon>
        <taxon>Pseudomonadati</taxon>
        <taxon>Myxococcota</taxon>
        <taxon>Myxococcia</taxon>
        <taxon>Myxococcales</taxon>
        <taxon>Sorangiineae</taxon>
        <taxon>Pendulisporaceae</taxon>
        <taxon>Pendulispora</taxon>
    </lineage>
</organism>
<evidence type="ECO:0000256" key="6">
    <source>
        <dbReference type="PROSITE-ProRule" id="PRU10141"/>
    </source>
</evidence>
<dbReference type="RefSeq" id="WP_394829336.1">
    <property type="nucleotide sequence ID" value="NZ_CP089984.1"/>
</dbReference>
<dbReference type="InterPro" id="IPR008271">
    <property type="entry name" value="Ser/Thr_kinase_AS"/>
</dbReference>
<evidence type="ECO:0000256" key="4">
    <source>
        <dbReference type="ARBA" id="ARBA00022840"/>
    </source>
</evidence>
<dbReference type="Proteomes" id="UP001370348">
    <property type="component" value="Chromosome"/>
</dbReference>
<keyword evidence="1" id="KW-0808">Transferase</keyword>
<evidence type="ECO:0000256" key="2">
    <source>
        <dbReference type="ARBA" id="ARBA00022741"/>
    </source>
</evidence>
<evidence type="ECO:0000313" key="9">
    <source>
        <dbReference type="Proteomes" id="UP001370348"/>
    </source>
</evidence>
<dbReference type="PANTHER" id="PTHR43289">
    <property type="entry name" value="MITOGEN-ACTIVATED PROTEIN KINASE KINASE KINASE 20-RELATED"/>
    <property type="match status" value="1"/>
</dbReference>
<dbReference type="InterPro" id="IPR000719">
    <property type="entry name" value="Prot_kinase_dom"/>
</dbReference>
<keyword evidence="4 6" id="KW-0067">ATP-binding</keyword>
<dbReference type="Gene3D" id="1.25.40.10">
    <property type="entry name" value="Tetratricopeptide repeat domain"/>
    <property type="match status" value="2"/>
</dbReference>
<evidence type="ECO:0000256" key="1">
    <source>
        <dbReference type="ARBA" id="ARBA00022679"/>
    </source>
</evidence>
<feature type="repeat" description="TPR" evidence="5">
    <location>
        <begin position="655"/>
        <end position="688"/>
    </location>
</feature>
<dbReference type="EMBL" id="CP089984">
    <property type="protein sequence ID" value="WXB19740.1"/>
    <property type="molecule type" value="Genomic_DNA"/>
</dbReference>
<name>A0ABZ2MB35_9BACT</name>
<dbReference type="PROSITE" id="PS50005">
    <property type="entry name" value="TPR"/>
    <property type="match status" value="1"/>
</dbReference>
<accession>A0ABZ2MB35</accession>
<keyword evidence="2 6" id="KW-0547">Nucleotide-binding</keyword>
<evidence type="ECO:0000313" key="8">
    <source>
        <dbReference type="EMBL" id="WXB19740.1"/>
    </source>
</evidence>
<keyword evidence="3 8" id="KW-0418">Kinase</keyword>
<dbReference type="InterPro" id="IPR017441">
    <property type="entry name" value="Protein_kinase_ATP_BS"/>
</dbReference>
<keyword evidence="5" id="KW-0802">TPR repeat</keyword>
<dbReference type="PROSITE" id="PS00108">
    <property type="entry name" value="PROTEIN_KINASE_ST"/>
    <property type="match status" value="1"/>
</dbReference>
<reference evidence="8 9" key="1">
    <citation type="submission" date="2021-12" db="EMBL/GenBank/DDBJ databases">
        <title>Discovery of the Pendulisporaceae a myxobacterial family with distinct sporulation behavior and unique specialized metabolism.</title>
        <authorList>
            <person name="Garcia R."/>
            <person name="Popoff A."/>
            <person name="Bader C.D."/>
            <person name="Loehr J."/>
            <person name="Walesch S."/>
            <person name="Walt C."/>
            <person name="Boldt J."/>
            <person name="Bunk B."/>
            <person name="Haeckl F.J.F.P.J."/>
            <person name="Gunesch A.P."/>
            <person name="Birkelbach J."/>
            <person name="Nuebel U."/>
            <person name="Pietschmann T."/>
            <person name="Bach T."/>
            <person name="Mueller R."/>
        </authorList>
    </citation>
    <scope>NUCLEOTIDE SEQUENCE [LARGE SCALE GENOMIC DNA]</scope>
    <source>
        <strain evidence="8 9">MSr11954</strain>
    </source>
</reference>
<gene>
    <name evidence="8" type="ORF">LZC94_21255</name>
</gene>
<feature type="binding site" evidence="6">
    <location>
        <position position="29"/>
    </location>
    <ligand>
        <name>ATP</name>
        <dbReference type="ChEBI" id="CHEBI:30616"/>
    </ligand>
</feature>
<evidence type="ECO:0000256" key="3">
    <source>
        <dbReference type="ARBA" id="ARBA00022777"/>
    </source>
</evidence>
<keyword evidence="9" id="KW-1185">Reference proteome</keyword>
<dbReference type="InterPro" id="IPR011009">
    <property type="entry name" value="Kinase-like_dom_sf"/>
</dbReference>
<dbReference type="SUPFAM" id="SSF56112">
    <property type="entry name" value="Protein kinase-like (PK-like)"/>
    <property type="match status" value="1"/>
</dbReference>
<dbReference type="GO" id="GO:0016301">
    <property type="term" value="F:kinase activity"/>
    <property type="evidence" value="ECO:0007669"/>
    <property type="project" value="UniProtKB-KW"/>
</dbReference>
<dbReference type="Pfam" id="PF00069">
    <property type="entry name" value="Pkinase"/>
    <property type="match status" value="1"/>
</dbReference>
<dbReference type="PROSITE" id="PS50011">
    <property type="entry name" value="PROTEIN_KINASE_DOM"/>
    <property type="match status" value="1"/>
</dbReference>
<dbReference type="Pfam" id="PF13424">
    <property type="entry name" value="TPR_12"/>
    <property type="match status" value="2"/>
</dbReference>
<dbReference type="CDD" id="cd14014">
    <property type="entry name" value="STKc_PknB_like"/>
    <property type="match status" value="1"/>
</dbReference>
<evidence type="ECO:0000256" key="5">
    <source>
        <dbReference type="PROSITE-ProRule" id="PRU00339"/>
    </source>
</evidence>
<dbReference type="Gene3D" id="1.10.510.10">
    <property type="entry name" value="Transferase(Phosphotransferase) domain 1"/>
    <property type="match status" value="1"/>
</dbReference>
<dbReference type="InterPro" id="IPR019734">
    <property type="entry name" value="TPR_rpt"/>
</dbReference>
<dbReference type="Gene3D" id="3.30.200.20">
    <property type="entry name" value="Phosphorylase Kinase, domain 1"/>
    <property type="match status" value="1"/>
</dbReference>
<feature type="domain" description="Protein kinase" evidence="7">
    <location>
        <begin position="1"/>
        <end position="271"/>
    </location>
</feature>
<dbReference type="SUPFAM" id="SSF48452">
    <property type="entry name" value="TPR-like"/>
    <property type="match status" value="2"/>
</dbReference>
<dbReference type="PANTHER" id="PTHR43289:SF30">
    <property type="entry name" value="NON-SPECIFIC SERINE_THREONINE PROTEIN KINASE"/>
    <property type="match status" value="1"/>
</dbReference>
<protein>
    <submittedName>
        <fullName evidence="8">Serine/threonine-protein kinase</fullName>
    </submittedName>
</protein>
<dbReference type="PROSITE" id="PS00107">
    <property type="entry name" value="PROTEIN_KINASE_ATP"/>
    <property type="match status" value="1"/>
</dbReference>